<dbReference type="PANTHER" id="PTHR11477">
    <property type="entry name" value="TRANSCRIPTION FACTOR S-II ZINC FINGER DOMAIN-CONTAINING PROTEIN"/>
    <property type="match status" value="1"/>
</dbReference>
<evidence type="ECO:0000259" key="4">
    <source>
        <dbReference type="PROSITE" id="PS51133"/>
    </source>
</evidence>
<proteinExistence type="predicted"/>
<dbReference type="SUPFAM" id="SSF46942">
    <property type="entry name" value="Elongation factor TFIIS domain 2"/>
    <property type="match status" value="1"/>
</dbReference>
<evidence type="ECO:0000256" key="1">
    <source>
        <dbReference type="ARBA" id="ARBA00022723"/>
    </source>
</evidence>
<dbReference type="AlphaFoldDB" id="A0A6C0BQK5"/>
<dbReference type="PROSITE" id="PS51133">
    <property type="entry name" value="ZF_TFIIS_2"/>
    <property type="match status" value="1"/>
</dbReference>
<evidence type="ECO:0000256" key="2">
    <source>
        <dbReference type="ARBA" id="ARBA00022771"/>
    </source>
</evidence>
<dbReference type="EMBL" id="MN739228">
    <property type="protein sequence ID" value="QHS94667.1"/>
    <property type="molecule type" value="Genomic_DNA"/>
</dbReference>
<evidence type="ECO:0000256" key="3">
    <source>
        <dbReference type="ARBA" id="ARBA00022833"/>
    </source>
</evidence>
<sequence>MSQSTAVVNNPNHFRKLMIQYITDVIHRISSDSLGKLPINIEKSVYNYTIHQSKQLGVIKKWKNVQFVSIYKNRLRSICFNMKQVYSGLLSNLYTCADLSLMTHQQIHPEHWDILIKKKIERDDSKYSSTSRGNTDDFTCRCGSKECFAYQLQTRSADEPMTTFVTCTKCGKRWKC</sequence>
<dbReference type="GO" id="GO:0006351">
    <property type="term" value="P:DNA-templated transcription"/>
    <property type="evidence" value="ECO:0007669"/>
    <property type="project" value="InterPro"/>
</dbReference>
<dbReference type="PANTHER" id="PTHR11477:SF0">
    <property type="entry name" value="IP08861P-RELATED"/>
    <property type="match status" value="1"/>
</dbReference>
<dbReference type="GO" id="GO:0005634">
    <property type="term" value="C:nucleus"/>
    <property type="evidence" value="ECO:0007669"/>
    <property type="project" value="TreeGrafter"/>
</dbReference>
<dbReference type="Pfam" id="PF01096">
    <property type="entry name" value="Zn_ribbon_TFIIS"/>
    <property type="match status" value="1"/>
</dbReference>
<dbReference type="SUPFAM" id="SSF57783">
    <property type="entry name" value="Zinc beta-ribbon"/>
    <property type="match status" value="1"/>
</dbReference>
<reference evidence="5" key="1">
    <citation type="journal article" date="2020" name="Nature">
        <title>Giant virus diversity and host interactions through global metagenomics.</title>
        <authorList>
            <person name="Schulz F."/>
            <person name="Roux S."/>
            <person name="Paez-Espino D."/>
            <person name="Jungbluth S."/>
            <person name="Walsh D.A."/>
            <person name="Denef V.J."/>
            <person name="McMahon K.D."/>
            <person name="Konstantinidis K.T."/>
            <person name="Eloe-Fadrosh E.A."/>
            <person name="Kyrpides N.C."/>
            <person name="Woyke T."/>
        </authorList>
    </citation>
    <scope>NUCLEOTIDE SEQUENCE</scope>
    <source>
        <strain evidence="5">GVMAG-M-3300018416-45</strain>
    </source>
</reference>
<dbReference type="InterPro" id="IPR001222">
    <property type="entry name" value="Znf_TFIIS"/>
</dbReference>
<dbReference type="GO" id="GO:0003676">
    <property type="term" value="F:nucleic acid binding"/>
    <property type="evidence" value="ECO:0007669"/>
    <property type="project" value="InterPro"/>
</dbReference>
<feature type="domain" description="TFIIS-type" evidence="4">
    <location>
        <begin position="136"/>
        <end position="175"/>
    </location>
</feature>
<evidence type="ECO:0000313" key="5">
    <source>
        <dbReference type="EMBL" id="QHS94667.1"/>
    </source>
</evidence>
<dbReference type="GO" id="GO:0008270">
    <property type="term" value="F:zinc ion binding"/>
    <property type="evidence" value="ECO:0007669"/>
    <property type="project" value="UniProtKB-KW"/>
</dbReference>
<dbReference type="SMART" id="SM00440">
    <property type="entry name" value="ZnF_C2C2"/>
    <property type="match status" value="1"/>
</dbReference>
<name>A0A6C0BQK5_9ZZZZ</name>
<dbReference type="Gene3D" id="2.20.25.10">
    <property type="match status" value="1"/>
</dbReference>
<organism evidence="5">
    <name type="scientific">viral metagenome</name>
    <dbReference type="NCBI Taxonomy" id="1070528"/>
    <lineage>
        <taxon>unclassified sequences</taxon>
        <taxon>metagenomes</taxon>
        <taxon>organismal metagenomes</taxon>
    </lineage>
</organism>
<dbReference type="InterPro" id="IPR036575">
    <property type="entry name" value="TFIIS_cen_dom_sf"/>
</dbReference>
<protein>
    <recommendedName>
        <fullName evidence="4">TFIIS-type domain-containing protein</fullName>
    </recommendedName>
</protein>
<keyword evidence="2" id="KW-0863">Zinc-finger</keyword>
<dbReference type="CDD" id="cd13749">
    <property type="entry name" value="Zn-ribbon_TFIIS"/>
    <property type="match status" value="1"/>
</dbReference>
<keyword evidence="1" id="KW-0479">Metal-binding</keyword>
<keyword evidence="3" id="KW-0862">Zinc</keyword>
<accession>A0A6C0BQK5</accession>